<evidence type="ECO:0008006" key="3">
    <source>
        <dbReference type="Google" id="ProtNLM"/>
    </source>
</evidence>
<dbReference type="EMBL" id="BJCC01000009">
    <property type="protein sequence ID" value="GCF93277.1"/>
    <property type="molecule type" value="Genomic_DNA"/>
</dbReference>
<sequence length="366" mass="40579">MKKIMIGSIIGLFVLSLLGACSQKEKSKETKRSASLEQPAKAGDEIEAADYHDVDNWIEKTTDPTEPADVFMLYPTAYQRKKEQSPVSTMDNINVRAGAQVFLANQGSAFESSGNVFMPMYRQFDANWLLSQPKEQQAEYTNGIPKADVLAAFDYYIQNYNEGRPFILVGHSQGAALIKEILFDYLKEHPEVNQRMIAAYVIGQAVTRPELAANPHTKFATGPDDTGVIISYNTVSPDFNGELVTNAPEAMAINPISWTTDETTAPAETNLGSYVRNEGGTYGKVMGLADARIDAARGLVICSTAEPAKYAMPESTRKIFPEGSFHNNDISFYYYNLQQNAENRVFRYLAEHTEVPVENTPETPQP</sequence>
<dbReference type="RefSeq" id="WP_146621736.1">
    <property type="nucleotide sequence ID" value="NZ_BJCC01000009.1"/>
</dbReference>
<protein>
    <recommendedName>
        <fullName evidence="3">DUF3089 domain-containing protein</fullName>
    </recommendedName>
</protein>
<keyword evidence="2" id="KW-1185">Reference proteome</keyword>
<dbReference type="AlphaFoldDB" id="A0A4P5P5X1"/>
<comment type="caution">
    <text evidence="1">The sequence shown here is derived from an EMBL/GenBank/DDBJ whole genome shotgun (WGS) entry which is preliminary data.</text>
</comment>
<organism evidence="1 2">
    <name type="scientific">Enterococcus florum</name>
    <dbReference type="NCBI Taxonomy" id="2480627"/>
    <lineage>
        <taxon>Bacteria</taxon>
        <taxon>Bacillati</taxon>
        <taxon>Bacillota</taxon>
        <taxon>Bacilli</taxon>
        <taxon>Lactobacillales</taxon>
        <taxon>Enterococcaceae</taxon>
        <taxon>Enterococcus</taxon>
    </lineage>
</organism>
<evidence type="ECO:0000313" key="2">
    <source>
        <dbReference type="Proteomes" id="UP000290567"/>
    </source>
</evidence>
<reference evidence="2" key="1">
    <citation type="submission" date="2019-02" db="EMBL/GenBank/DDBJ databases">
        <title>Draft genome sequence of Enterococcus sp. Gos25-1.</title>
        <authorList>
            <person name="Tanaka N."/>
            <person name="Shiwa Y."/>
            <person name="Fujita N."/>
        </authorList>
    </citation>
    <scope>NUCLEOTIDE SEQUENCE [LARGE SCALE GENOMIC DNA]</scope>
    <source>
        <strain evidence="2">Gos25-1</strain>
    </source>
</reference>
<dbReference type="PROSITE" id="PS51257">
    <property type="entry name" value="PROKAR_LIPOPROTEIN"/>
    <property type="match status" value="1"/>
</dbReference>
<dbReference type="OrthoDB" id="9794645at2"/>
<dbReference type="InterPro" id="IPR021440">
    <property type="entry name" value="DUF3089"/>
</dbReference>
<evidence type="ECO:0000313" key="1">
    <source>
        <dbReference type="EMBL" id="GCF93277.1"/>
    </source>
</evidence>
<accession>A0A4P5P5X1</accession>
<gene>
    <name evidence="1" type="ORF">NRIC_11680</name>
</gene>
<dbReference type="Pfam" id="PF11288">
    <property type="entry name" value="DUF3089"/>
    <property type="match status" value="1"/>
</dbReference>
<name>A0A4P5P5X1_9ENTE</name>
<dbReference type="SUPFAM" id="SSF53474">
    <property type="entry name" value="alpha/beta-Hydrolases"/>
    <property type="match status" value="1"/>
</dbReference>
<dbReference type="InterPro" id="IPR029058">
    <property type="entry name" value="AB_hydrolase_fold"/>
</dbReference>
<dbReference type="Proteomes" id="UP000290567">
    <property type="component" value="Unassembled WGS sequence"/>
</dbReference>
<proteinExistence type="predicted"/>